<evidence type="ECO:0000256" key="9">
    <source>
        <dbReference type="ARBA" id="ARBA00022563"/>
    </source>
</evidence>
<dbReference type="GO" id="GO:0005759">
    <property type="term" value="C:mitochondrial matrix"/>
    <property type="evidence" value="ECO:0007669"/>
    <property type="project" value="UniProtKB-SubCell"/>
</dbReference>
<dbReference type="PROSITE" id="PS01011">
    <property type="entry name" value="FOLYLPOLYGLU_SYNT_1"/>
    <property type="match status" value="1"/>
</dbReference>
<evidence type="ECO:0000313" key="24">
    <source>
        <dbReference type="EMBL" id="KAA8905954.1"/>
    </source>
</evidence>
<evidence type="ECO:0000256" key="11">
    <source>
        <dbReference type="ARBA" id="ARBA00022723"/>
    </source>
</evidence>
<evidence type="ECO:0000256" key="14">
    <source>
        <dbReference type="ARBA" id="ARBA00022840"/>
    </source>
</evidence>
<dbReference type="InterPro" id="IPR036565">
    <property type="entry name" value="Mur-like_cat_sf"/>
</dbReference>
<comment type="cofactor">
    <cofactor evidence="21">
        <name>a monovalent cation</name>
        <dbReference type="ChEBI" id="CHEBI:60242"/>
    </cofactor>
    <text evidence="21">A monovalent cation.</text>
</comment>
<keyword evidence="16" id="KW-0496">Mitochondrion</keyword>
<dbReference type="SUPFAM" id="SSF53623">
    <property type="entry name" value="MurD-like peptide ligases, catalytic domain"/>
    <property type="match status" value="1"/>
</dbReference>
<evidence type="ECO:0000256" key="22">
    <source>
        <dbReference type="PIRSR" id="PIRSR038895-1"/>
    </source>
</evidence>
<protein>
    <recommendedName>
        <fullName evidence="7 21">Folylpolyglutamate synthase</fullName>
        <ecNumber evidence="6 21">6.3.2.17</ecNumber>
    </recommendedName>
    <alternativeName>
        <fullName evidence="19 21">Folylpoly-gamma-glutamate synthetase</fullName>
    </alternativeName>
    <alternativeName>
        <fullName evidence="18 21">Tetrahydrofolylpolyglutamate synthase</fullName>
    </alternativeName>
</protein>
<dbReference type="SUPFAM" id="SSF53244">
    <property type="entry name" value="MurD-like peptide ligases, peptide-binding domain"/>
    <property type="match status" value="1"/>
</dbReference>
<evidence type="ECO:0000256" key="18">
    <source>
        <dbReference type="ARBA" id="ARBA00030592"/>
    </source>
</evidence>
<dbReference type="PROSITE" id="PS01012">
    <property type="entry name" value="FOLYLPOLYGLU_SYNT_2"/>
    <property type="match status" value="1"/>
</dbReference>
<gene>
    <name evidence="24" type="ORF">TRICI_005205</name>
</gene>
<comment type="catalytic activity">
    <reaction evidence="20 21">
        <text>(6S)-5,6,7,8-tetrahydrofolyl-(gamma-L-Glu)(n) + L-glutamate + ATP = (6S)-5,6,7,8-tetrahydrofolyl-(gamma-L-Glu)(n+1) + ADP + phosphate + H(+)</text>
        <dbReference type="Rhea" id="RHEA:10580"/>
        <dbReference type="Rhea" id="RHEA-COMP:14738"/>
        <dbReference type="Rhea" id="RHEA-COMP:14740"/>
        <dbReference type="ChEBI" id="CHEBI:15378"/>
        <dbReference type="ChEBI" id="CHEBI:29985"/>
        <dbReference type="ChEBI" id="CHEBI:30616"/>
        <dbReference type="ChEBI" id="CHEBI:43474"/>
        <dbReference type="ChEBI" id="CHEBI:141005"/>
        <dbReference type="ChEBI" id="CHEBI:456216"/>
        <dbReference type="EC" id="6.3.2.17"/>
    </reaction>
</comment>
<dbReference type="Proteomes" id="UP000761534">
    <property type="component" value="Unassembled WGS sequence"/>
</dbReference>
<dbReference type="VEuPathDB" id="FungiDB:TRICI_005205"/>
<keyword evidence="12 22" id="KW-0547">Nucleotide-binding</keyword>
<evidence type="ECO:0000256" key="5">
    <source>
        <dbReference type="ARBA" id="ARBA00008276"/>
    </source>
</evidence>
<evidence type="ECO:0000256" key="7">
    <source>
        <dbReference type="ARBA" id="ARBA00018660"/>
    </source>
</evidence>
<comment type="subcellular location">
    <subcellularLocation>
        <location evidence="3">Cytoplasm</location>
    </subcellularLocation>
    <subcellularLocation>
        <location evidence="1">Mitochondrion inner membrane</location>
    </subcellularLocation>
    <subcellularLocation>
        <location evidence="2">Mitochondrion matrix</location>
    </subcellularLocation>
</comment>
<evidence type="ECO:0000256" key="2">
    <source>
        <dbReference type="ARBA" id="ARBA00004305"/>
    </source>
</evidence>
<dbReference type="Gene3D" id="3.90.190.20">
    <property type="entry name" value="Mur ligase, C-terminal domain"/>
    <property type="match status" value="1"/>
</dbReference>
<evidence type="ECO:0000256" key="3">
    <source>
        <dbReference type="ARBA" id="ARBA00004496"/>
    </source>
</evidence>
<keyword evidence="11 23" id="KW-0479">Metal-binding</keyword>
<keyword evidence="13" id="KW-0999">Mitochondrion inner membrane</keyword>
<evidence type="ECO:0000256" key="17">
    <source>
        <dbReference type="ARBA" id="ARBA00023136"/>
    </source>
</evidence>
<evidence type="ECO:0000256" key="12">
    <source>
        <dbReference type="ARBA" id="ARBA00022741"/>
    </source>
</evidence>
<dbReference type="PANTHER" id="PTHR11136:SF5">
    <property type="entry name" value="FOLYLPOLYGLUTAMATE SYNTHASE, MITOCHONDRIAL"/>
    <property type="match status" value="1"/>
</dbReference>
<feature type="binding site" evidence="23">
    <location>
        <position position="202"/>
    </location>
    <ligand>
        <name>Mg(2+)</name>
        <dbReference type="ChEBI" id="CHEBI:18420"/>
        <label>1</label>
    </ligand>
</feature>
<evidence type="ECO:0000256" key="10">
    <source>
        <dbReference type="ARBA" id="ARBA00022598"/>
    </source>
</evidence>
<evidence type="ECO:0000256" key="13">
    <source>
        <dbReference type="ARBA" id="ARBA00022792"/>
    </source>
</evidence>
<keyword evidence="14 22" id="KW-0067">ATP-binding</keyword>
<dbReference type="UniPathway" id="UPA00850"/>
<dbReference type="AlphaFoldDB" id="A0A642UV66"/>
<dbReference type="GO" id="GO:0005524">
    <property type="term" value="F:ATP binding"/>
    <property type="evidence" value="ECO:0007669"/>
    <property type="project" value="UniProtKB-KW"/>
</dbReference>
<dbReference type="GO" id="GO:0005743">
    <property type="term" value="C:mitochondrial inner membrane"/>
    <property type="evidence" value="ECO:0007669"/>
    <property type="project" value="UniProtKB-SubCell"/>
</dbReference>
<dbReference type="Gene3D" id="3.40.1190.10">
    <property type="entry name" value="Mur-like, catalytic domain"/>
    <property type="match status" value="1"/>
</dbReference>
<name>A0A642UV66_9ASCO</name>
<dbReference type="InterPro" id="IPR018109">
    <property type="entry name" value="Folylpolyglutamate_synth_CS"/>
</dbReference>
<comment type="function">
    <text evidence="21">Catalyzes conversion of folates to polyglutamate derivatives allowing concentration of folate compounds in the cell and the intracellular retention of these cofactors, which are important substrates for most of the folate-dependent enzymes that are involved in one-carbon transfer reactions involved in purine, pyrimidine and amino acid synthesis.</text>
</comment>
<dbReference type="GO" id="GO:0006730">
    <property type="term" value="P:one-carbon metabolic process"/>
    <property type="evidence" value="ECO:0007669"/>
    <property type="project" value="UniProtKB-KW"/>
</dbReference>
<reference evidence="24" key="1">
    <citation type="journal article" date="2019" name="G3 (Bethesda)">
        <title>Genome Assemblies of Two Rare Opportunistic Yeast Pathogens: Diutina rugosa (syn. Candida rugosa) and Trichomonascus ciferrii (syn. Candida ciferrii).</title>
        <authorList>
            <person name="Mixao V."/>
            <person name="Saus E."/>
            <person name="Hansen A.P."/>
            <person name="Lass-Florl C."/>
            <person name="Gabaldon T."/>
        </authorList>
    </citation>
    <scope>NUCLEOTIDE SEQUENCE</scope>
    <source>
        <strain evidence="24">CBS 4856</strain>
    </source>
</reference>
<dbReference type="InterPro" id="IPR001645">
    <property type="entry name" value="Folylpolyglutamate_synth"/>
</dbReference>
<dbReference type="EC" id="6.3.2.17" evidence="6 21"/>
<dbReference type="EMBL" id="SWFS01000405">
    <property type="protein sequence ID" value="KAA8905954.1"/>
    <property type="molecule type" value="Genomic_DNA"/>
</dbReference>
<dbReference type="NCBIfam" id="TIGR01499">
    <property type="entry name" value="folC"/>
    <property type="match status" value="1"/>
</dbReference>
<organism evidence="24 25">
    <name type="scientific">Trichomonascus ciferrii</name>
    <dbReference type="NCBI Taxonomy" id="44093"/>
    <lineage>
        <taxon>Eukaryota</taxon>
        <taxon>Fungi</taxon>
        <taxon>Dikarya</taxon>
        <taxon>Ascomycota</taxon>
        <taxon>Saccharomycotina</taxon>
        <taxon>Dipodascomycetes</taxon>
        <taxon>Dipodascales</taxon>
        <taxon>Trichomonascaceae</taxon>
        <taxon>Trichomonascus</taxon>
        <taxon>Trichomonascus ciferrii complex</taxon>
    </lineage>
</organism>
<evidence type="ECO:0000256" key="8">
    <source>
        <dbReference type="ARBA" id="ARBA00022490"/>
    </source>
</evidence>
<feature type="binding site" evidence="23">
    <location>
        <position position="230"/>
    </location>
    <ligand>
        <name>Mg(2+)</name>
        <dbReference type="ChEBI" id="CHEBI:18420"/>
        <label>1</label>
    </ligand>
</feature>
<dbReference type="PANTHER" id="PTHR11136">
    <property type="entry name" value="FOLYLPOLYGLUTAMATE SYNTHASE-RELATED"/>
    <property type="match status" value="1"/>
</dbReference>
<evidence type="ECO:0000256" key="6">
    <source>
        <dbReference type="ARBA" id="ARBA00013025"/>
    </source>
</evidence>
<proteinExistence type="inferred from homology"/>
<feature type="binding site" evidence="23">
    <location>
        <position position="125"/>
    </location>
    <ligand>
        <name>Mg(2+)</name>
        <dbReference type="ChEBI" id="CHEBI:18420"/>
        <label>1</label>
    </ligand>
</feature>
<comment type="caution">
    <text evidence="24">The sequence shown here is derived from an EMBL/GenBank/DDBJ whole genome shotgun (WGS) entry which is preliminary data.</text>
</comment>
<dbReference type="PIRSF" id="PIRSF038895">
    <property type="entry name" value="FPGS"/>
    <property type="match status" value="1"/>
</dbReference>
<keyword evidence="25" id="KW-1185">Reference proteome</keyword>
<feature type="binding site" evidence="22">
    <location>
        <position position="345"/>
    </location>
    <ligand>
        <name>ATP</name>
        <dbReference type="ChEBI" id="CHEBI:30616"/>
    </ligand>
</feature>
<keyword evidence="10 21" id="KW-0436">Ligase</keyword>
<evidence type="ECO:0000256" key="23">
    <source>
        <dbReference type="PIRSR" id="PIRSR038895-2"/>
    </source>
</evidence>
<evidence type="ECO:0000256" key="21">
    <source>
        <dbReference type="PIRNR" id="PIRNR038895"/>
    </source>
</evidence>
<evidence type="ECO:0000256" key="1">
    <source>
        <dbReference type="ARBA" id="ARBA00004273"/>
    </source>
</evidence>
<feature type="binding site" evidence="22">
    <location>
        <position position="359"/>
    </location>
    <ligand>
        <name>ATP</name>
        <dbReference type="ChEBI" id="CHEBI:30616"/>
    </ligand>
</feature>
<keyword evidence="17" id="KW-0472">Membrane</keyword>
<evidence type="ECO:0000256" key="19">
    <source>
        <dbReference type="ARBA" id="ARBA00030876"/>
    </source>
</evidence>
<dbReference type="GO" id="GO:0046872">
    <property type="term" value="F:metal ion binding"/>
    <property type="evidence" value="ECO:0007669"/>
    <property type="project" value="UniProtKB-KW"/>
</dbReference>
<dbReference type="FunFam" id="3.40.1190.10:FF:000009">
    <property type="entry name" value="Folylpolyglutamate synthase"/>
    <property type="match status" value="1"/>
</dbReference>
<dbReference type="GO" id="GO:0004326">
    <property type="term" value="F:tetrahydrofolylpolyglutamate synthase activity"/>
    <property type="evidence" value="ECO:0007669"/>
    <property type="project" value="UniProtKB-EC"/>
</dbReference>
<comment type="pathway">
    <text evidence="4 21">Cofactor biosynthesis; tetrahydrofolylpolyglutamate biosynthesis.</text>
</comment>
<keyword evidence="9 21" id="KW-0554">One-carbon metabolism</keyword>
<evidence type="ECO:0000256" key="15">
    <source>
        <dbReference type="ARBA" id="ARBA00022842"/>
    </source>
</evidence>
<evidence type="ECO:0000256" key="16">
    <source>
        <dbReference type="ARBA" id="ARBA00023128"/>
    </source>
</evidence>
<dbReference type="GO" id="GO:0005829">
    <property type="term" value="C:cytosol"/>
    <property type="evidence" value="ECO:0007669"/>
    <property type="project" value="TreeGrafter"/>
</dbReference>
<dbReference type="OrthoDB" id="5212574at2759"/>
<sequence>MNMQRLGSPCGGAWRCWEFWRDGMAFLRRRGAMASYRDAIEVLNDLQTNHSVLNSTSPPISAAQSLPQMREWFRRAGYEDMTVFDRLNIIHITGTKGKGSTCAFVQSILNQYLGKGIKKIGLYTSPHLKTVRERIRINGEPVSKEKYVKYLFEIKDKIESTESDLKEFPDFGPGAKPNYFRFMTILSFHVFMRENVDAAIYEVGIGGEYDSTNIICNPVATGVTSLGIDHTQLLGNTIQSIAWNKGGIYKHSAKALSVSQPEEGLKVLRERADEKKTDFHVVDIHPDVQNTTLGLSASFQQINASLAVQLAADYLSRTKVLDVDTTKPLPAEFIQGLEKASWPGRCQIVSEGKVTWHLDGAHTTESLVEAAKWFADRSKLKSNAATKRVLIFNQQNKDKRNIEQLLRTLHDELSDKDIKFDLAIFTTNVTWSTGAYSAELTTYSWGDAVDKLEVQKTFQTKWSELDGVNSQTKITKSIQEAVDHVRSLNDPAVDVLVTGSLHLVGGTLTVLEGEDDE</sequence>
<comment type="similarity">
    <text evidence="5 21">Belongs to the folylpolyglutamate synthase family.</text>
</comment>
<evidence type="ECO:0000313" key="25">
    <source>
        <dbReference type="Proteomes" id="UP000761534"/>
    </source>
</evidence>
<dbReference type="InterPro" id="IPR036615">
    <property type="entry name" value="Mur_ligase_C_dom_sf"/>
</dbReference>
<evidence type="ECO:0000256" key="20">
    <source>
        <dbReference type="ARBA" id="ARBA00047493"/>
    </source>
</evidence>
<accession>A0A642UV66</accession>
<keyword evidence="15 23" id="KW-0460">Magnesium</keyword>
<evidence type="ECO:0000256" key="4">
    <source>
        <dbReference type="ARBA" id="ARBA00005150"/>
    </source>
</evidence>
<dbReference type="InterPro" id="IPR023600">
    <property type="entry name" value="Folylpolyglutamate_synth_euk"/>
</dbReference>
<keyword evidence="8" id="KW-0963">Cytoplasm</keyword>